<dbReference type="PANTHER" id="PTHR24345">
    <property type="entry name" value="SERINE/THREONINE-PROTEIN KINASE PLK"/>
    <property type="match status" value="1"/>
</dbReference>
<evidence type="ECO:0000256" key="3">
    <source>
        <dbReference type="ARBA" id="ARBA00022741"/>
    </source>
</evidence>
<evidence type="ECO:0000256" key="5">
    <source>
        <dbReference type="ARBA" id="ARBA00022840"/>
    </source>
</evidence>
<gene>
    <name evidence="9" type="ORF">TPC1_16043</name>
</gene>
<evidence type="ECO:0000256" key="7">
    <source>
        <dbReference type="SAM" id="Coils"/>
    </source>
</evidence>
<keyword evidence="1" id="KW-0723">Serine/threonine-protein kinase</keyword>
<evidence type="ECO:0000256" key="2">
    <source>
        <dbReference type="ARBA" id="ARBA00022679"/>
    </source>
</evidence>
<feature type="non-terminal residue" evidence="9">
    <location>
        <position position="671"/>
    </location>
</feature>
<dbReference type="InterPro" id="IPR017441">
    <property type="entry name" value="Protein_kinase_ATP_BS"/>
</dbReference>
<feature type="binding site" evidence="6">
    <location>
        <position position="274"/>
    </location>
    <ligand>
        <name>ATP</name>
        <dbReference type="ChEBI" id="CHEBI:30616"/>
    </ligand>
</feature>
<dbReference type="InterPro" id="IPR008266">
    <property type="entry name" value="Tyr_kinase_AS"/>
</dbReference>
<accession>A0A146K663</accession>
<feature type="domain" description="Protein kinase" evidence="8">
    <location>
        <begin position="237"/>
        <end position="514"/>
    </location>
</feature>
<dbReference type="PROSITE" id="PS50011">
    <property type="entry name" value="PROTEIN_KINASE_DOM"/>
    <property type="match status" value="1"/>
</dbReference>
<evidence type="ECO:0000259" key="8">
    <source>
        <dbReference type="PROSITE" id="PS50011"/>
    </source>
</evidence>
<keyword evidence="3 6" id="KW-0547">Nucleotide-binding</keyword>
<reference evidence="9" key="1">
    <citation type="submission" date="2015-07" db="EMBL/GenBank/DDBJ databases">
        <title>Adaptation to a free-living lifestyle via gene acquisitions in the diplomonad Trepomonas sp. PC1.</title>
        <authorList>
            <person name="Xu F."/>
            <person name="Jerlstrom-Hultqvist J."/>
            <person name="Kolisko M."/>
            <person name="Simpson A.G.B."/>
            <person name="Roger A.J."/>
            <person name="Svard S.G."/>
            <person name="Andersson J.O."/>
        </authorList>
    </citation>
    <scope>NUCLEOTIDE SEQUENCE</scope>
    <source>
        <strain evidence="9">PC1</strain>
    </source>
</reference>
<feature type="non-terminal residue" evidence="9">
    <location>
        <position position="1"/>
    </location>
</feature>
<dbReference type="AlphaFoldDB" id="A0A146K663"/>
<evidence type="ECO:0000256" key="6">
    <source>
        <dbReference type="PROSITE-ProRule" id="PRU10141"/>
    </source>
</evidence>
<keyword evidence="7" id="KW-0175">Coiled coil</keyword>
<sequence length="671" mass="76824">ELIKFQGTTPHLQKYFELIYIQFFQCGSNDHKQITLQQFLELIEDLENQKFSLQDRKPPMKPKGQDQIVHNDSFSFMHLLSAQSAVECWDPATMVEKILDRTQNAQSCKAMSLSKTMGLKQRNSMDIVARKDTFNKLQDFITETEICAIIDELASKGINPQVLLSGSTISQNQELYKEFQTGSKDQQIAKLVLQEFDITHSGKLNRLEYEHLKKAIKQELDAHQVFVGAALKNIGKYVTGRTLGFGKTSIVKVAILKQFMTSSEDLLKHQVALKIQPIMGPSLGQQALKMQSDKYCKPISEVEVLKQLKHDNIVQYYDDFIFTDQKMKKWHATALTLCSGGTLQEYRSSTNISEPIARFLFYQIIHALLAMHKKHICHMDFRLENILIDNQGNVRIADFGNCLQFNEQDLVKAGTVAGTLSHMSPEMLEFDQDFHGMPCDIWACGLILYELLTGYPAFEVSKTDNSVVSKILQAQFDSVPLEFSKEARELVNDLLALDPTERPTCEQILNHPWMQKDLHKPAIAKGLILLDPAPDEAQLQQKLNQILTQTGLHVKDLPIKKTQIFKKRCNDAQSHLIITVLAEVIDQIEVSDHMMLAYEANQSVEAQKKMENIAISKFKFGEKAIKLTFFMRQGMLWEFQKIFRRIRYLVMAAYSEESTEHDRIDQHPTIE</sequence>
<dbReference type="GO" id="GO:0004674">
    <property type="term" value="F:protein serine/threonine kinase activity"/>
    <property type="evidence" value="ECO:0007669"/>
    <property type="project" value="UniProtKB-KW"/>
</dbReference>
<dbReference type="SUPFAM" id="SSF56112">
    <property type="entry name" value="Protein kinase-like (PK-like)"/>
    <property type="match status" value="1"/>
</dbReference>
<keyword evidence="4 9" id="KW-0418">Kinase</keyword>
<evidence type="ECO:0000313" key="9">
    <source>
        <dbReference type="EMBL" id="JAP92117.1"/>
    </source>
</evidence>
<dbReference type="EMBL" id="GDID01004489">
    <property type="protein sequence ID" value="JAP92117.1"/>
    <property type="molecule type" value="Transcribed_RNA"/>
</dbReference>
<dbReference type="PROSITE" id="PS00109">
    <property type="entry name" value="PROTEIN_KINASE_TYR"/>
    <property type="match status" value="1"/>
</dbReference>
<keyword evidence="2" id="KW-0808">Transferase</keyword>
<name>A0A146K663_9EUKA</name>
<dbReference type="PANTHER" id="PTHR24345:SF91">
    <property type="entry name" value="SERINE_THREONINE-PROTEIN KINASE PLK4"/>
    <property type="match status" value="1"/>
</dbReference>
<dbReference type="Gene3D" id="1.10.510.10">
    <property type="entry name" value="Transferase(Phosphotransferase) domain 1"/>
    <property type="match status" value="1"/>
</dbReference>
<dbReference type="PROSITE" id="PS00107">
    <property type="entry name" value="PROTEIN_KINASE_ATP"/>
    <property type="match status" value="1"/>
</dbReference>
<dbReference type="InterPro" id="IPR000719">
    <property type="entry name" value="Prot_kinase_dom"/>
</dbReference>
<keyword evidence="5 6" id="KW-0067">ATP-binding</keyword>
<dbReference type="InterPro" id="IPR011009">
    <property type="entry name" value="Kinase-like_dom_sf"/>
</dbReference>
<evidence type="ECO:0000256" key="4">
    <source>
        <dbReference type="ARBA" id="ARBA00022777"/>
    </source>
</evidence>
<dbReference type="GO" id="GO:0005524">
    <property type="term" value="F:ATP binding"/>
    <property type="evidence" value="ECO:0007669"/>
    <property type="project" value="UniProtKB-UniRule"/>
</dbReference>
<organism evidence="9">
    <name type="scientific">Trepomonas sp. PC1</name>
    <dbReference type="NCBI Taxonomy" id="1076344"/>
    <lineage>
        <taxon>Eukaryota</taxon>
        <taxon>Metamonada</taxon>
        <taxon>Diplomonadida</taxon>
        <taxon>Hexamitidae</taxon>
        <taxon>Hexamitinae</taxon>
        <taxon>Trepomonas</taxon>
    </lineage>
</organism>
<dbReference type="GO" id="GO:0005634">
    <property type="term" value="C:nucleus"/>
    <property type="evidence" value="ECO:0007669"/>
    <property type="project" value="TreeGrafter"/>
</dbReference>
<evidence type="ECO:0000256" key="1">
    <source>
        <dbReference type="ARBA" id="ARBA00022527"/>
    </source>
</evidence>
<proteinExistence type="predicted"/>
<protein>
    <submittedName>
        <fullName evidence="9">Kinase</fullName>
    </submittedName>
</protein>
<feature type="coiled-coil region" evidence="7">
    <location>
        <begin position="29"/>
        <end position="56"/>
    </location>
</feature>
<dbReference type="Pfam" id="PF00069">
    <property type="entry name" value="Pkinase"/>
    <property type="match status" value="1"/>
</dbReference>